<name>A0A0P9GY92_9ARCH</name>
<proteinExistence type="predicted"/>
<accession>A0A0P9GY92</accession>
<evidence type="ECO:0000259" key="1">
    <source>
        <dbReference type="Pfam" id="PF00723"/>
    </source>
</evidence>
<dbReference type="Gene3D" id="1.50.10.10">
    <property type="match status" value="1"/>
</dbReference>
<feature type="domain" description="GH15-like" evidence="1">
    <location>
        <begin position="281"/>
        <end position="574"/>
    </location>
</feature>
<dbReference type="PANTHER" id="PTHR31616:SF13">
    <property type="entry name" value="GLUCAN 1,4-ALPHA-GLUCOSIDASE"/>
    <property type="match status" value="1"/>
</dbReference>
<feature type="domain" description="GH15-like" evidence="1">
    <location>
        <begin position="575"/>
        <end position="622"/>
    </location>
</feature>
<dbReference type="SUPFAM" id="SSF48208">
    <property type="entry name" value="Six-hairpin glycosidases"/>
    <property type="match status" value="1"/>
</dbReference>
<dbReference type="PANTHER" id="PTHR31616">
    <property type="entry name" value="TREHALASE"/>
    <property type="match status" value="1"/>
</dbReference>
<dbReference type="RefSeq" id="WP_048101772.1">
    <property type="nucleotide sequence ID" value="NZ_LJCQ01000254.1"/>
</dbReference>
<evidence type="ECO:0000313" key="4">
    <source>
        <dbReference type="Proteomes" id="UP000050320"/>
    </source>
</evidence>
<protein>
    <submittedName>
        <fullName evidence="2">Glucoamylase</fullName>
    </submittedName>
</protein>
<comment type="caution">
    <text evidence="2">The sequence shown here is derived from an EMBL/GenBank/DDBJ whole genome shotgun (WGS) entry which is preliminary data.</text>
</comment>
<dbReference type="EMBL" id="LKBG01000001">
    <property type="protein sequence ID" value="KQB36715.1"/>
    <property type="molecule type" value="Genomic_DNA"/>
</dbReference>
<gene>
    <name evidence="3" type="ORF">AOG54_00075</name>
    <name evidence="2" type="ORF">SE19_05815</name>
</gene>
<dbReference type="PATRIC" id="fig|507754.4.peg.657"/>
<evidence type="ECO:0000313" key="5">
    <source>
        <dbReference type="Proteomes" id="UP000050515"/>
    </source>
</evidence>
<dbReference type="InterPro" id="IPR012341">
    <property type="entry name" value="6hp_glycosidase-like_sf"/>
</dbReference>
<dbReference type="Proteomes" id="UP000050515">
    <property type="component" value="Unassembled WGS sequence"/>
</dbReference>
<organism evidence="2 5">
    <name type="scientific">Acidiplasma aeolicum</name>
    <dbReference type="NCBI Taxonomy" id="507754"/>
    <lineage>
        <taxon>Archaea</taxon>
        <taxon>Methanobacteriati</taxon>
        <taxon>Thermoplasmatota</taxon>
        <taxon>Thermoplasmata</taxon>
        <taxon>Thermoplasmatales</taxon>
        <taxon>Ferroplasmaceae</taxon>
        <taxon>Acidiplasma</taxon>
    </lineage>
</organism>
<dbReference type="InterPro" id="IPR008928">
    <property type="entry name" value="6-hairpin_glycosidase_sf"/>
</dbReference>
<dbReference type="EMBL" id="LJCQ01000254">
    <property type="protein sequence ID" value="KPV46403.1"/>
    <property type="molecule type" value="Genomic_DNA"/>
</dbReference>
<reference evidence="3 4" key="2">
    <citation type="submission" date="2015-09" db="EMBL/GenBank/DDBJ databases">
        <title>Heavy metals and arsenic resistance mechanisms in polyextremophilic archaea of the family Ferroplasmaceae.</title>
        <authorList>
            <person name="Bulaev A.G."/>
            <person name="Kanygina A.V."/>
        </authorList>
    </citation>
    <scope>NUCLEOTIDE SEQUENCE [LARGE SCALE GENOMIC DNA]</scope>
    <source>
        <strain evidence="3 4">VT</strain>
    </source>
</reference>
<dbReference type="AlphaFoldDB" id="A0A0P9GY92"/>
<dbReference type="GO" id="GO:0005975">
    <property type="term" value="P:carbohydrate metabolic process"/>
    <property type="evidence" value="ECO:0007669"/>
    <property type="project" value="InterPro"/>
</dbReference>
<evidence type="ECO:0000313" key="3">
    <source>
        <dbReference type="EMBL" id="KQB36715.1"/>
    </source>
</evidence>
<dbReference type="GO" id="GO:0004553">
    <property type="term" value="F:hydrolase activity, hydrolyzing O-glycosyl compounds"/>
    <property type="evidence" value="ECO:0007669"/>
    <property type="project" value="UniProtKB-ARBA"/>
</dbReference>
<keyword evidence="4" id="KW-1185">Reference proteome</keyword>
<dbReference type="Proteomes" id="UP000050320">
    <property type="component" value="Unassembled WGS sequence"/>
</dbReference>
<dbReference type="GeneID" id="84222203"/>
<reference evidence="2 5" key="1">
    <citation type="submission" date="2015-09" db="EMBL/GenBank/DDBJ databases">
        <title>Draft genome sequence of Acidiplasma aeolicum DSM 18409.</title>
        <authorList>
            <person name="Hemp J."/>
        </authorList>
    </citation>
    <scope>NUCLEOTIDE SEQUENCE [LARGE SCALE GENOMIC DNA]</scope>
    <source>
        <strain evidence="2 5">V</strain>
    </source>
</reference>
<sequence>MVRYIPIGNGKLLVSFNNDYNLTDIYFSREMAENHSGGRPFKYGISVDNNFVWMNKNFLISKDYFDHTMIGIAKYKISDVYFEDQNFVDIYEDIFVRKVKILNTTDTIKKIKLFFHQNFSIYGNNIGDTAFYYPYNNSIIHYKGRRYFMISTLDGNTSFDQYSVGIKDFNGLAGTWKDAEDGELAMNTIATGSVDSIIRHTISIDPKASFELYYYILAARDLKSLLETSKEITVENLERMLKRTENFWELWVSKFQVNLDNSLNEMFKKSLFIIRSHINDKGAVLASSDSEILRSNMDSYYYSWPRDAAYAAISMIMSDHGDPAKLFFDFCISTISDDGYFYHKYNPDGKIASSWLPYYMNGKRILPIQEDESALVIIAIYYYYSVYKDIEYISYLYEKLIKKIADFLYEFTYENGLPRESFDLWEERFGINTYTVATVYSALKYASAFAQIFNDIDLSKKYMDKADLMLKTFKSTFYSDLTGYYGRTMNNGKIDFTPDSSVLSLINLDVLPPDDPTIKSTVNNIVSRLWVPDTGGLARYEKDFYQRRDNRYDIPGNPWIITTLWLADYYIKIKNFDKARDLISWVVNHSEASGILSEQIDPITGQPLSVSPLTWSHAQFVITLINYKNAINQK</sequence>
<dbReference type="Pfam" id="PF00723">
    <property type="entry name" value="Glyco_hydro_15"/>
    <property type="match status" value="2"/>
</dbReference>
<dbReference type="InterPro" id="IPR011613">
    <property type="entry name" value="GH15-like"/>
</dbReference>
<dbReference type="OrthoDB" id="36362at2157"/>
<evidence type="ECO:0000313" key="2">
    <source>
        <dbReference type="EMBL" id="KPV46403.1"/>
    </source>
</evidence>